<evidence type="ECO:0000313" key="3">
    <source>
        <dbReference type="EMBL" id="GHE73354.1"/>
    </source>
</evidence>
<organism evidence="3 4">
    <name type="scientific">Roseivirga thermotolerans</name>
    <dbReference type="NCBI Taxonomy" id="1758176"/>
    <lineage>
        <taxon>Bacteria</taxon>
        <taxon>Pseudomonadati</taxon>
        <taxon>Bacteroidota</taxon>
        <taxon>Cytophagia</taxon>
        <taxon>Cytophagales</taxon>
        <taxon>Roseivirgaceae</taxon>
        <taxon>Roseivirga</taxon>
    </lineage>
</organism>
<proteinExistence type="predicted"/>
<keyword evidence="3" id="KW-0808">Transferase</keyword>
<feature type="domain" description="Acyltransferase 3" evidence="2">
    <location>
        <begin position="19"/>
        <end position="352"/>
    </location>
</feature>
<evidence type="ECO:0000259" key="2">
    <source>
        <dbReference type="Pfam" id="PF01757"/>
    </source>
</evidence>
<dbReference type="InterPro" id="IPR050879">
    <property type="entry name" value="Acyltransferase_3"/>
</dbReference>
<evidence type="ECO:0000313" key="4">
    <source>
        <dbReference type="Proteomes" id="UP000658258"/>
    </source>
</evidence>
<feature type="transmembrane region" description="Helical" evidence="1">
    <location>
        <begin position="58"/>
        <end position="85"/>
    </location>
</feature>
<feature type="transmembrane region" description="Helical" evidence="1">
    <location>
        <begin position="191"/>
        <end position="210"/>
    </location>
</feature>
<keyword evidence="3" id="KW-0012">Acyltransferase</keyword>
<feature type="transmembrane region" description="Helical" evidence="1">
    <location>
        <begin position="16"/>
        <end position="38"/>
    </location>
</feature>
<accession>A0ABQ3I8H5</accession>
<feature type="transmembrane region" description="Helical" evidence="1">
    <location>
        <begin position="246"/>
        <end position="263"/>
    </location>
</feature>
<feature type="transmembrane region" description="Helical" evidence="1">
    <location>
        <begin position="106"/>
        <end position="123"/>
    </location>
</feature>
<dbReference type="EMBL" id="BNAG01000004">
    <property type="protein sequence ID" value="GHE73354.1"/>
    <property type="molecule type" value="Genomic_DNA"/>
</dbReference>
<reference evidence="4" key="1">
    <citation type="journal article" date="2019" name="Int. J. Syst. Evol. Microbiol.">
        <title>The Global Catalogue of Microorganisms (GCM) 10K type strain sequencing project: providing services to taxonomists for standard genome sequencing and annotation.</title>
        <authorList>
            <consortium name="The Broad Institute Genomics Platform"/>
            <consortium name="The Broad Institute Genome Sequencing Center for Infectious Disease"/>
            <person name="Wu L."/>
            <person name="Ma J."/>
        </authorList>
    </citation>
    <scope>NUCLEOTIDE SEQUENCE [LARGE SCALE GENOMIC DNA]</scope>
    <source>
        <strain evidence="4">CGMCC 1.15111</strain>
    </source>
</reference>
<feature type="transmembrane region" description="Helical" evidence="1">
    <location>
        <begin position="332"/>
        <end position="355"/>
    </location>
</feature>
<comment type="caution">
    <text evidence="3">The sequence shown here is derived from an EMBL/GenBank/DDBJ whole genome shotgun (WGS) entry which is preliminary data.</text>
</comment>
<keyword evidence="1" id="KW-0472">Membrane</keyword>
<dbReference type="PANTHER" id="PTHR23028">
    <property type="entry name" value="ACETYLTRANSFERASE"/>
    <property type="match status" value="1"/>
</dbReference>
<feature type="transmembrane region" description="Helical" evidence="1">
    <location>
        <begin position="297"/>
        <end position="320"/>
    </location>
</feature>
<feature type="transmembrane region" description="Helical" evidence="1">
    <location>
        <begin position="216"/>
        <end position="234"/>
    </location>
</feature>
<name>A0ABQ3I8H5_9BACT</name>
<dbReference type="Proteomes" id="UP000658258">
    <property type="component" value="Unassembled WGS sequence"/>
</dbReference>
<keyword evidence="3" id="KW-0645">Protease</keyword>
<keyword evidence="1" id="KW-1133">Transmembrane helix</keyword>
<dbReference type="RefSeq" id="WP_189631332.1">
    <property type="nucleotide sequence ID" value="NZ_BNAG01000004.1"/>
</dbReference>
<dbReference type="Pfam" id="PF01757">
    <property type="entry name" value="Acyl_transf_3"/>
    <property type="match status" value="1"/>
</dbReference>
<dbReference type="GO" id="GO:0016746">
    <property type="term" value="F:acyltransferase activity"/>
    <property type="evidence" value="ECO:0007669"/>
    <property type="project" value="UniProtKB-KW"/>
</dbReference>
<keyword evidence="3" id="KW-0031">Aminopeptidase</keyword>
<keyword evidence="4" id="KW-1185">Reference proteome</keyword>
<evidence type="ECO:0000256" key="1">
    <source>
        <dbReference type="SAM" id="Phobius"/>
    </source>
</evidence>
<dbReference type="InterPro" id="IPR002656">
    <property type="entry name" value="Acyl_transf_3_dom"/>
</dbReference>
<protein>
    <submittedName>
        <fullName evidence="3">Acyltransferase</fullName>
    </submittedName>
</protein>
<keyword evidence="1" id="KW-0812">Transmembrane</keyword>
<dbReference type="GO" id="GO:0004177">
    <property type="term" value="F:aminopeptidase activity"/>
    <property type="evidence" value="ECO:0007669"/>
    <property type="project" value="UniProtKB-KW"/>
</dbReference>
<dbReference type="PANTHER" id="PTHR23028:SF53">
    <property type="entry name" value="ACYL_TRANSF_3 DOMAIN-CONTAINING PROTEIN"/>
    <property type="match status" value="1"/>
</dbReference>
<feature type="transmembrane region" description="Helical" evidence="1">
    <location>
        <begin position="165"/>
        <end position="184"/>
    </location>
</feature>
<sequence length="387" mass="44316">MQWLLKNLKRPNSGRAYLPFVDGIRFVAILPVVILHANERFLRYVYGEHNLEGATEQVSYLISRGAIGVMIFFALSGFVLALPFAKGSSNGPFSYKKYFTRRLERLEPPYIFWMSLFALVLFLKSNIPFEQLAGHYFSSIFYVHNIVYADFPIINPVAWSLEVEIQYYLLAPFLAIGYFSIKAVVKRRLMLIGFTALFIVAQHLLGWQFQPFRASLLGQLQHFLIGLFAADLFVHSKNWLAAKHRAYDLLGVISFAIMMFTWTDDMEKALLFSVALCGFFLSTLKGRSIPQILSFKWIPVIGGMCYTIYLTHLPLLELFYSFIAKIGYSTTYFLGLTISLSIALAMVLLSSIIFYRVIERPFMKKDGMSQVIDKVKSLFGKKMAKTE</sequence>
<gene>
    <name evidence="3" type="ORF">GCM10011340_32420</name>
</gene>
<keyword evidence="3" id="KW-0378">Hydrolase</keyword>